<keyword evidence="12" id="KW-0560">Oxidoreductase</keyword>
<dbReference type="InterPro" id="IPR036400">
    <property type="entry name" value="Cyt_B5-like_heme/steroid_sf"/>
</dbReference>
<evidence type="ECO:0000256" key="1">
    <source>
        <dbReference type="ARBA" id="ARBA00004141"/>
    </source>
</evidence>
<dbReference type="PIRSF" id="PIRSF015921">
    <property type="entry name" value="FA_sphinglp_des"/>
    <property type="match status" value="1"/>
</dbReference>
<reference evidence="18 19" key="1">
    <citation type="journal article" date="2018" name="Nat. Ecol. Evol.">
        <title>Pezizomycetes genomes reveal the molecular basis of ectomycorrhizal truffle lifestyle.</title>
        <authorList>
            <person name="Murat C."/>
            <person name="Payen T."/>
            <person name="Noel B."/>
            <person name="Kuo A."/>
            <person name="Morin E."/>
            <person name="Chen J."/>
            <person name="Kohler A."/>
            <person name="Krizsan K."/>
            <person name="Balestrini R."/>
            <person name="Da Silva C."/>
            <person name="Montanini B."/>
            <person name="Hainaut M."/>
            <person name="Levati E."/>
            <person name="Barry K.W."/>
            <person name="Belfiori B."/>
            <person name="Cichocki N."/>
            <person name="Clum A."/>
            <person name="Dockter R.B."/>
            <person name="Fauchery L."/>
            <person name="Guy J."/>
            <person name="Iotti M."/>
            <person name="Le Tacon F."/>
            <person name="Lindquist E.A."/>
            <person name="Lipzen A."/>
            <person name="Malagnac F."/>
            <person name="Mello A."/>
            <person name="Molinier V."/>
            <person name="Miyauchi S."/>
            <person name="Poulain J."/>
            <person name="Riccioni C."/>
            <person name="Rubini A."/>
            <person name="Sitrit Y."/>
            <person name="Splivallo R."/>
            <person name="Traeger S."/>
            <person name="Wang M."/>
            <person name="Zifcakova L."/>
            <person name="Wipf D."/>
            <person name="Zambonelli A."/>
            <person name="Paolocci F."/>
            <person name="Nowrousian M."/>
            <person name="Ottonello S."/>
            <person name="Baldrian P."/>
            <person name="Spatafora J.W."/>
            <person name="Henrissat B."/>
            <person name="Nagy L.G."/>
            <person name="Aury J.M."/>
            <person name="Wincker P."/>
            <person name="Grigoriev I.V."/>
            <person name="Bonfante P."/>
            <person name="Martin F.M."/>
        </authorList>
    </citation>
    <scope>NUCLEOTIDE SEQUENCE [LARGE SCALE GENOMIC DNA]</scope>
    <source>
        <strain evidence="18 19">ATCC MYA-4762</strain>
    </source>
</reference>
<name>A0A3N4L8N0_9PEZI</name>
<comment type="pathway">
    <text evidence="2">Lipid metabolism; sphingolipid metabolism.</text>
</comment>
<evidence type="ECO:0000256" key="16">
    <source>
        <dbReference type="SAM" id="Phobius"/>
    </source>
</evidence>
<keyword evidence="11 16" id="KW-1133">Transmembrane helix</keyword>
<feature type="transmembrane region" description="Helical" evidence="16">
    <location>
        <begin position="356"/>
        <end position="373"/>
    </location>
</feature>
<organism evidence="18 19">
    <name type="scientific">Terfezia boudieri ATCC MYA-4762</name>
    <dbReference type="NCBI Taxonomy" id="1051890"/>
    <lineage>
        <taxon>Eukaryota</taxon>
        <taxon>Fungi</taxon>
        <taxon>Dikarya</taxon>
        <taxon>Ascomycota</taxon>
        <taxon>Pezizomycotina</taxon>
        <taxon>Pezizomycetes</taxon>
        <taxon>Pezizales</taxon>
        <taxon>Pezizaceae</taxon>
        <taxon>Terfezia</taxon>
    </lineage>
</organism>
<evidence type="ECO:0000256" key="4">
    <source>
        <dbReference type="ARBA" id="ARBA00009295"/>
    </source>
</evidence>
<dbReference type="STRING" id="1051890.A0A3N4L8N0"/>
<dbReference type="GO" id="GO:0006665">
    <property type="term" value="P:sphingolipid metabolic process"/>
    <property type="evidence" value="ECO:0007669"/>
    <property type="project" value="UniProtKB-UniPathway"/>
</dbReference>
<evidence type="ECO:0000256" key="8">
    <source>
        <dbReference type="ARBA" id="ARBA00022692"/>
    </source>
</evidence>
<keyword evidence="19" id="KW-1185">Reference proteome</keyword>
<dbReference type="GO" id="GO:0016717">
    <property type="term" value="F:oxidoreductase activity, acting on paired donors, with oxidation of a pair of donors resulting in the reduction of molecular oxygen to two molecules of water"/>
    <property type="evidence" value="ECO:0007669"/>
    <property type="project" value="TreeGrafter"/>
</dbReference>
<evidence type="ECO:0000256" key="3">
    <source>
        <dbReference type="ARBA" id="ARBA00004991"/>
    </source>
</evidence>
<evidence type="ECO:0000313" key="19">
    <source>
        <dbReference type="Proteomes" id="UP000267821"/>
    </source>
</evidence>
<evidence type="ECO:0000256" key="6">
    <source>
        <dbReference type="ARBA" id="ARBA00016939"/>
    </source>
</evidence>
<keyword evidence="14" id="KW-0443">Lipid metabolism</keyword>
<feature type="transmembrane region" description="Helical" evidence="16">
    <location>
        <begin position="271"/>
        <end position="293"/>
    </location>
</feature>
<evidence type="ECO:0000256" key="9">
    <source>
        <dbReference type="ARBA" id="ARBA00022723"/>
    </source>
</evidence>
<keyword evidence="7" id="KW-0349">Heme</keyword>
<evidence type="ECO:0000256" key="13">
    <source>
        <dbReference type="ARBA" id="ARBA00023004"/>
    </source>
</evidence>
<accession>A0A3N4L8N0</accession>
<dbReference type="OrthoDB" id="260091at2759"/>
<protein>
    <recommendedName>
        <fullName evidence="6">Delta 8-(E)-sphingolipid desaturase</fullName>
        <ecNumber evidence="5">1.14.19.18</ecNumber>
    </recommendedName>
</protein>
<dbReference type="Proteomes" id="UP000267821">
    <property type="component" value="Unassembled WGS sequence"/>
</dbReference>
<dbReference type="CDD" id="cd03506">
    <property type="entry name" value="Delta6-FADS-like"/>
    <property type="match status" value="1"/>
</dbReference>
<dbReference type="EC" id="1.14.19.18" evidence="5"/>
<dbReference type="Pfam" id="PF00487">
    <property type="entry name" value="FA_desaturase"/>
    <property type="match status" value="1"/>
</dbReference>
<dbReference type="Gene3D" id="3.10.120.10">
    <property type="entry name" value="Cytochrome b5-like heme/steroid binding domain"/>
    <property type="match status" value="1"/>
</dbReference>
<evidence type="ECO:0000256" key="2">
    <source>
        <dbReference type="ARBA" id="ARBA00004760"/>
    </source>
</evidence>
<dbReference type="GO" id="GO:0016020">
    <property type="term" value="C:membrane"/>
    <property type="evidence" value="ECO:0007669"/>
    <property type="project" value="UniProtKB-SubCell"/>
</dbReference>
<dbReference type="PANTHER" id="PTHR19353:SF30">
    <property type="entry name" value="DELTA 8-(E)-SPHINGOLIPID DESATURASE"/>
    <property type="match status" value="1"/>
</dbReference>
<dbReference type="InterPro" id="IPR005804">
    <property type="entry name" value="FA_desaturase_dom"/>
</dbReference>
<dbReference type="SUPFAM" id="SSF55856">
    <property type="entry name" value="Cytochrome b5-like heme/steroid binding domain"/>
    <property type="match status" value="1"/>
</dbReference>
<keyword evidence="9" id="KW-0479">Metal-binding</keyword>
<sequence>MEPSSCSDDKRGIRSPKIFTEAEVQKMINEGRKVVIKDGQVLLLDKWSHRHPGGELVILHMLGRDATDEINVYHSAETLKRMGCFAIGRIDESKPWQSILPPIQQSPGIPTQLMPSACITTCTESSRNGCRSRVSTPAVAEKAPVIPGPVSTILEGLDAKTTSRDEFTRIAEKHEIEIDLAKMPSLEQATQQYIMTRYRALHEKIKTQNMYDCHYINYLKECCRYGLLFAGFLYTLKAEWFMTSAVFLGLFWHQIMFSAHDAGHLAISHNFVIDSLIGIFIADFCCGLSLGWWKSSHNVHHLVPNHPEHDPDIQNAPLLATSPSFFRSIKSTYYGGFVFFWDKAADILVPIQKYNYYPIMAIARFNLYLLSWIHLMRKNTSSLGKARWTRPTEIAFMCCYWYWFGYCLLWCCLPSWTLRIMFVLVSHMVTFPLHIQITLSHFAMSTADLGPNESFAQKQLRTTMDVECPAWLDWIHGGLQFQAVHHLFPRVPRHNLRQVQSLVKVFCEETGLEYKSLGFVDGNREVLGRLGEIGRQVEFLRRCEGYVRENNVLHEVY</sequence>
<gene>
    <name evidence="18" type="ORF">L211DRAFT_794823</name>
</gene>
<evidence type="ECO:0000256" key="7">
    <source>
        <dbReference type="ARBA" id="ARBA00022617"/>
    </source>
</evidence>
<keyword evidence="8 16" id="KW-0812">Transmembrane</keyword>
<evidence type="ECO:0000256" key="5">
    <source>
        <dbReference type="ARBA" id="ARBA00012019"/>
    </source>
</evidence>
<dbReference type="InterPro" id="IPR001199">
    <property type="entry name" value="Cyt_B5-like_heme/steroid-bd"/>
</dbReference>
<keyword evidence="13" id="KW-0408">Iron</keyword>
<evidence type="ECO:0000259" key="17">
    <source>
        <dbReference type="PROSITE" id="PS50255"/>
    </source>
</evidence>
<evidence type="ECO:0000256" key="15">
    <source>
        <dbReference type="ARBA" id="ARBA00023136"/>
    </source>
</evidence>
<dbReference type="SMART" id="SM01117">
    <property type="entry name" value="Cyt-b5"/>
    <property type="match status" value="1"/>
</dbReference>
<dbReference type="Pfam" id="PF00173">
    <property type="entry name" value="Cyt-b5"/>
    <property type="match status" value="1"/>
</dbReference>
<dbReference type="UniPathway" id="UPA00222"/>
<comment type="pathway">
    <text evidence="3">Sphingolipid metabolism.</text>
</comment>
<keyword evidence="10" id="KW-0746">Sphingolipid metabolism</keyword>
<dbReference type="InterPro" id="IPR012171">
    <property type="entry name" value="Fatty_acid_desaturase"/>
</dbReference>
<dbReference type="GO" id="GO:0046872">
    <property type="term" value="F:metal ion binding"/>
    <property type="evidence" value="ECO:0007669"/>
    <property type="project" value="UniProtKB-KW"/>
</dbReference>
<dbReference type="AlphaFoldDB" id="A0A3N4L8N0"/>
<evidence type="ECO:0000256" key="12">
    <source>
        <dbReference type="ARBA" id="ARBA00023002"/>
    </source>
</evidence>
<feature type="transmembrane region" description="Helical" evidence="16">
    <location>
        <begin position="394"/>
        <end position="416"/>
    </location>
</feature>
<feature type="domain" description="Cytochrome b5 heme-binding" evidence="17">
    <location>
        <begin position="16"/>
        <end position="91"/>
    </location>
</feature>
<dbReference type="PANTHER" id="PTHR19353">
    <property type="entry name" value="FATTY ACID DESATURASE 2"/>
    <property type="match status" value="1"/>
</dbReference>
<feature type="transmembrane region" description="Helical" evidence="16">
    <location>
        <begin position="225"/>
        <end position="251"/>
    </location>
</feature>
<comment type="similarity">
    <text evidence="4">Belongs to the fatty acid desaturase type 1 family.</text>
</comment>
<evidence type="ECO:0000256" key="14">
    <source>
        <dbReference type="ARBA" id="ARBA00023098"/>
    </source>
</evidence>
<proteinExistence type="inferred from homology"/>
<dbReference type="InParanoid" id="A0A3N4L8N0"/>
<evidence type="ECO:0000256" key="11">
    <source>
        <dbReference type="ARBA" id="ARBA00022989"/>
    </source>
</evidence>
<comment type="subcellular location">
    <subcellularLocation>
        <location evidence="1">Membrane</location>
        <topology evidence="1">Multi-pass membrane protein</topology>
    </subcellularLocation>
</comment>
<evidence type="ECO:0000256" key="10">
    <source>
        <dbReference type="ARBA" id="ARBA00022919"/>
    </source>
</evidence>
<dbReference type="PROSITE" id="PS50255">
    <property type="entry name" value="CYTOCHROME_B5_2"/>
    <property type="match status" value="1"/>
</dbReference>
<evidence type="ECO:0000313" key="18">
    <source>
        <dbReference type="EMBL" id="RPB19213.1"/>
    </source>
</evidence>
<dbReference type="EMBL" id="ML121595">
    <property type="protein sequence ID" value="RPB19213.1"/>
    <property type="molecule type" value="Genomic_DNA"/>
</dbReference>
<keyword evidence="15 16" id="KW-0472">Membrane</keyword>